<dbReference type="AlphaFoldDB" id="A0A6A2ZWL8"/>
<dbReference type="PANTHER" id="PTHR37604">
    <property type="entry name" value="TRANSCRIPTION INITIATION FACTOR TFIID SUBUNIT"/>
    <property type="match status" value="1"/>
</dbReference>
<sequence>MTMYLRTLEKQKRRRVAFQDDQYTGYGNTGLDGNNSADDDTPFFLETIFTMNCVPDSPLPPTSRVRDKKAIESYGVLDTLPQGANINSRKTPKKHLSQEQASQISRKVIAWLLTGVGFEGATEAPVEELSAANIATKNACNPVTVAATAPKCSSNGPAYYIGFFECAAIASNDKTNASAVAANGSFSKLIISAAAVGKNPQAPPIHRPSWNMSIVRAPPVKVEGLSELMGGDTTLKHKSEVNKLTLPTTIT</sequence>
<dbReference type="EMBL" id="VEPZ02001071">
    <property type="protein sequence ID" value="KAE8695996.1"/>
    <property type="molecule type" value="Genomic_DNA"/>
</dbReference>
<dbReference type="PANTHER" id="PTHR37604:SF1">
    <property type="entry name" value="TRANSCRIPTION INITIATION FACTOR TFIID SUBUNIT"/>
    <property type="match status" value="1"/>
</dbReference>
<evidence type="ECO:0000313" key="1">
    <source>
        <dbReference type="EMBL" id="KAE8695996.1"/>
    </source>
</evidence>
<dbReference type="GO" id="GO:0003743">
    <property type="term" value="F:translation initiation factor activity"/>
    <property type="evidence" value="ECO:0007669"/>
    <property type="project" value="UniProtKB-KW"/>
</dbReference>
<reference evidence="1" key="1">
    <citation type="submission" date="2019-09" db="EMBL/GenBank/DDBJ databases">
        <title>Draft genome information of white flower Hibiscus syriacus.</title>
        <authorList>
            <person name="Kim Y.-M."/>
        </authorList>
    </citation>
    <scope>NUCLEOTIDE SEQUENCE [LARGE SCALE GENOMIC DNA]</scope>
    <source>
        <strain evidence="1">YM2019G1</strain>
    </source>
</reference>
<gene>
    <name evidence="1" type="ORF">F3Y22_tig00110678pilonHSYRG00382</name>
</gene>
<name>A0A6A2ZWL8_HIBSY</name>
<organism evidence="1 2">
    <name type="scientific">Hibiscus syriacus</name>
    <name type="common">Rose of Sharon</name>
    <dbReference type="NCBI Taxonomy" id="106335"/>
    <lineage>
        <taxon>Eukaryota</taxon>
        <taxon>Viridiplantae</taxon>
        <taxon>Streptophyta</taxon>
        <taxon>Embryophyta</taxon>
        <taxon>Tracheophyta</taxon>
        <taxon>Spermatophyta</taxon>
        <taxon>Magnoliopsida</taxon>
        <taxon>eudicotyledons</taxon>
        <taxon>Gunneridae</taxon>
        <taxon>Pentapetalae</taxon>
        <taxon>rosids</taxon>
        <taxon>malvids</taxon>
        <taxon>Malvales</taxon>
        <taxon>Malvaceae</taxon>
        <taxon>Malvoideae</taxon>
        <taxon>Hibiscus</taxon>
    </lineage>
</organism>
<evidence type="ECO:0000313" key="2">
    <source>
        <dbReference type="Proteomes" id="UP000436088"/>
    </source>
</evidence>
<proteinExistence type="predicted"/>
<protein>
    <submittedName>
        <fullName evidence="1">Transcription initiation factor TFIID subunit 8, putative isoform 2</fullName>
    </submittedName>
</protein>
<accession>A0A6A2ZWL8</accession>
<comment type="caution">
    <text evidence="1">The sequence shown here is derived from an EMBL/GenBank/DDBJ whole genome shotgun (WGS) entry which is preliminary data.</text>
</comment>
<keyword evidence="2" id="KW-1185">Reference proteome</keyword>
<dbReference type="Proteomes" id="UP000436088">
    <property type="component" value="Unassembled WGS sequence"/>
</dbReference>